<gene>
    <name evidence="2" type="ORF">PECUL_23A044254</name>
</gene>
<dbReference type="Proteomes" id="UP001295444">
    <property type="component" value="Chromosome 03"/>
</dbReference>
<sequence length="83" mass="9190">MAAEMVAATCARDTKKSDLEARLDELFARFWRTTASREQQSKAYQPATILLAIPQQKGSPPRANKASGGKTEQHVSPNDYHCL</sequence>
<evidence type="ECO:0000313" key="3">
    <source>
        <dbReference type="Proteomes" id="UP001295444"/>
    </source>
</evidence>
<organism evidence="2 3">
    <name type="scientific">Pelobates cultripes</name>
    <name type="common">Western spadefoot toad</name>
    <dbReference type="NCBI Taxonomy" id="61616"/>
    <lineage>
        <taxon>Eukaryota</taxon>
        <taxon>Metazoa</taxon>
        <taxon>Chordata</taxon>
        <taxon>Craniata</taxon>
        <taxon>Vertebrata</taxon>
        <taxon>Euteleostomi</taxon>
        <taxon>Amphibia</taxon>
        <taxon>Batrachia</taxon>
        <taxon>Anura</taxon>
        <taxon>Pelobatoidea</taxon>
        <taxon>Pelobatidae</taxon>
        <taxon>Pelobates</taxon>
    </lineage>
</organism>
<evidence type="ECO:0000313" key="2">
    <source>
        <dbReference type="EMBL" id="CAH2274533.1"/>
    </source>
</evidence>
<accession>A0AAD1RM29</accession>
<protein>
    <submittedName>
        <fullName evidence="2">Uncharacterized protein</fullName>
    </submittedName>
</protein>
<proteinExistence type="predicted"/>
<feature type="region of interest" description="Disordered" evidence="1">
    <location>
        <begin position="54"/>
        <end position="83"/>
    </location>
</feature>
<name>A0AAD1RM29_PELCU</name>
<evidence type="ECO:0000256" key="1">
    <source>
        <dbReference type="SAM" id="MobiDB-lite"/>
    </source>
</evidence>
<keyword evidence="3" id="KW-1185">Reference proteome</keyword>
<reference evidence="2" key="1">
    <citation type="submission" date="2022-03" db="EMBL/GenBank/DDBJ databases">
        <authorList>
            <person name="Alioto T."/>
            <person name="Alioto T."/>
            <person name="Gomez Garrido J."/>
        </authorList>
    </citation>
    <scope>NUCLEOTIDE SEQUENCE</scope>
</reference>
<dbReference type="AlphaFoldDB" id="A0AAD1RM29"/>
<dbReference type="EMBL" id="OW240914">
    <property type="protein sequence ID" value="CAH2274533.1"/>
    <property type="molecule type" value="Genomic_DNA"/>
</dbReference>